<organism evidence="11 13">
    <name type="scientific">Rhizophagus clarus</name>
    <dbReference type="NCBI Taxonomy" id="94130"/>
    <lineage>
        <taxon>Eukaryota</taxon>
        <taxon>Fungi</taxon>
        <taxon>Fungi incertae sedis</taxon>
        <taxon>Mucoromycota</taxon>
        <taxon>Glomeromycotina</taxon>
        <taxon>Glomeromycetes</taxon>
        <taxon>Glomerales</taxon>
        <taxon>Glomeraceae</taxon>
        <taxon>Rhizophagus</taxon>
    </lineage>
</organism>
<evidence type="ECO:0000256" key="8">
    <source>
        <dbReference type="PIRSR" id="PIRSR602403-1"/>
    </source>
</evidence>
<comment type="similarity">
    <text evidence="2 9">Belongs to the cytochrome P450 family.</text>
</comment>
<dbReference type="Proteomes" id="UP000247702">
    <property type="component" value="Unassembled WGS sequence"/>
</dbReference>
<dbReference type="Pfam" id="PF00067">
    <property type="entry name" value="p450"/>
    <property type="match status" value="1"/>
</dbReference>
<dbReference type="GO" id="GO:0005506">
    <property type="term" value="F:iron ion binding"/>
    <property type="evidence" value="ECO:0007669"/>
    <property type="project" value="InterPro"/>
</dbReference>
<dbReference type="PRINTS" id="PR00465">
    <property type="entry name" value="EP450IV"/>
</dbReference>
<dbReference type="SUPFAM" id="SSF48264">
    <property type="entry name" value="Cytochrome P450"/>
    <property type="match status" value="1"/>
</dbReference>
<dbReference type="GO" id="GO:0016705">
    <property type="term" value="F:oxidoreductase activity, acting on paired donors, with incorporation or reduction of molecular oxygen"/>
    <property type="evidence" value="ECO:0007669"/>
    <property type="project" value="InterPro"/>
</dbReference>
<dbReference type="InterPro" id="IPR050196">
    <property type="entry name" value="Cytochrome_P450_Monoox"/>
</dbReference>
<keyword evidence="10" id="KW-0812">Transmembrane</keyword>
<dbReference type="EMBL" id="BEXD01001824">
    <property type="protein sequence ID" value="GBB95891.1"/>
    <property type="molecule type" value="Genomic_DNA"/>
</dbReference>
<evidence type="ECO:0000256" key="10">
    <source>
        <dbReference type="SAM" id="Phobius"/>
    </source>
</evidence>
<keyword evidence="5 9" id="KW-0560">Oxidoreductase</keyword>
<evidence type="ECO:0000313" key="12">
    <source>
        <dbReference type="EMBL" id="GES84635.1"/>
    </source>
</evidence>
<gene>
    <name evidence="12" type="ORF">RCL2_001174800</name>
    <name evidence="11" type="ORF">RclHR1_02640005</name>
</gene>
<accession>A0A2Z6RG42</accession>
<evidence type="ECO:0000256" key="1">
    <source>
        <dbReference type="ARBA" id="ARBA00001971"/>
    </source>
</evidence>
<dbReference type="InterPro" id="IPR001128">
    <property type="entry name" value="Cyt_P450"/>
</dbReference>
<dbReference type="Gene3D" id="1.10.630.10">
    <property type="entry name" value="Cytochrome P450"/>
    <property type="match status" value="1"/>
</dbReference>
<dbReference type="GO" id="GO:0020037">
    <property type="term" value="F:heme binding"/>
    <property type="evidence" value="ECO:0007669"/>
    <property type="project" value="InterPro"/>
</dbReference>
<dbReference type="GO" id="GO:0004497">
    <property type="term" value="F:monooxygenase activity"/>
    <property type="evidence" value="ECO:0007669"/>
    <property type="project" value="UniProtKB-KW"/>
</dbReference>
<proteinExistence type="inferred from homology"/>
<dbReference type="Proteomes" id="UP000615446">
    <property type="component" value="Unassembled WGS sequence"/>
</dbReference>
<keyword evidence="10" id="KW-0472">Membrane</keyword>
<keyword evidence="4 8" id="KW-0479">Metal-binding</keyword>
<evidence type="ECO:0000313" key="13">
    <source>
        <dbReference type="Proteomes" id="UP000247702"/>
    </source>
</evidence>
<feature type="binding site" description="axial binding residue" evidence="8">
    <location>
        <position position="464"/>
    </location>
    <ligand>
        <name>heme</name>
        <dbReference type="ChEBI" id="CHEBI:30413"/>
    </ligand>
    <ligandPart>
        <name>Fe</name>
        <dbReference type="ChEBI" id="CHEBI:18248"/>
    </ligandPart>
</feature>
<dbReference type="OrthoDB" id="1470350at2759"/>
<dbReference type="EMBL" id="BLAL01000081">
    <property type="protein sequence ID" value="GES84635.1"/>
    <property type="molecule type" value="Genomic_DNA"/>
</dbReference>
<reference evidence="12" key="2">
    <citation type="submission" date="2019-10" db="EMBL/GenBank/DDBJ databases">
        <title>Conservation and host-specific expression of non-tandemly repeated heterogenous ribosome RNA gene in arbuscular mycorrhizal fungi.</title>
        <authorList>
            <person name="Maeda T."/>
            <person name="Kobayashi Y."/>
            <person name="Nakagawa T."/>
            <person name="Ezawa T."/>
            <person name="Yamaguchi K."/>
            <person name="Bino T."/>
            <person name="Nishimoto Y."/>
            <person name="Shigenobu S."/>
            <person name="Kawaguchi M."/>
        </authorList>
    </citation>
    <scope>NUCLEOTIDE SEQUENCE</scope>
    <source>
        <strain evidence="12">HR1</strain>
    </source>
</reference>
<evidence type="ECO:0000256" key="2">
    <source>
        <dbReference type="ARBA" id="ARBA00010617"/>
    </source>
</evidence>
<feature type="transmembrane region" description="Helical" evidence="10">
    <location>
        <begin position="24"/>
        <end position="45"/>
    </location>
</feature>
<name>A0A2Z6RG42_9GLOM</name>
<comment type="cofactor">
    <cofactor evidence="1 8">
        <name>heme</name>
        <dbReference type="ChEBI" id="CHEBI:30413"/>
    </cofactor>
</comment>
<protein>
    <submittedName>
        <fullName evidence="12">Cytochrome P450</fullName>
    </submittedName>
</protein>
<evidence type="ECO:0000256" key="5">
    <source>
        <dbReference type="ARBA" id="ARBA00023002"/>
    </source>
</evidence>
<dbReference type="STRING" id="94130.A0A2Z6RG42"/>
<comment type="caution">
    <text evidence="11">The sequence shown here is derived from an EMBL/GenBank/DDBJ whole genome shotgun (WGS) entry which is preliminary data.</text>
</comment>
<keyword evidence="3 8" id="KW-0349">Heme</keyword>
<dbReference type="InterPro" id="IPR017972">
    <property type="entry name" value="Cyt_P450_CS"/>
</dbReference>
<dbReference type="PROSITE" id="PS00086">
    <property type="entry name" value="CYTOCHROME_P450"/>
    <property type="match status" value="1"/>
</dbReference>
<evidence type="ECO:0000313" key="11">
    <source>
        <dbReference type="EMBL" id="GBB95891.1"/>
    </source>
</evidence>
<dbReference type="PANTHER" id="PTHR24291">
    <property type="entry name" value="CYTOCHROME P450 FAMILY 4"/>
    <property type="match status" value="1"/>
</dbReference>
<dbReference type="InterPro" id="IPR036396">
    <property type="entry name" value="Cyt_P450_sf"/>
</dbReference>
<keyword evidence="7 9" id="KW-0503">Monooxygenase</keyword>
<reference evidence="11 13" key="1">
    <citation type="submission" date="2017-11" db="EMBL/GenBank/DDBJ databases">
        <title>The genome of Rhizophagus clarus HR1 reveals common genetic basis of auxotrophy among arbuscular mycorrhizal fungi.</title>
        <authorList>
            <person name="Kobayashi Y."/>
        </authorList>
    </citation>
    <scope>NUCLEOTIDE SEQUENCE [LARGE SCALE GENOMIC DNA]</scope>
    <source>
        <strain evidence="11 13">HR1</strain>
    </source>
</reference>
<dbReference type="PANTHER" id="PTHR24291:SF50">
    <property type="entry name" value="BIFUNCTIONAL ALBAFLAVENONE MONOOXYGENASE_TERPENE SYNTHASE"/>
    <property type="match status" value="1"/>
</dbReference>
<evidence type="ECO:0000256" key="3">
    <source>
        <dbReference type="ARBA" id="ARBA00022617"/>
    </source>
</evidence>
<evidence type="ECO:0000256" key="9">
    <source>
        <dbReference type="RuleBase" id="RU000461"/>
    </source>
</evidence>
<dbReference type="AlphaFoldDB" id="A0A2Z6RG42"/>
<evidence type="ECO:0000256" key="7">
    <source>
        <dbReference type="ARBA" id="ARBA00023033"/>
    </source>
</evidence>
<sequence>MVDVNQIYDKIPEYDHNLPDYDEYYNKLIIGISLLLIIPSLYYLYRNSAYLLDVTPKETVITVEKEFSTNENDVFPEISSCGGFIPYLRKLHEDQGDLVSSKLPYPNTISVVDPMIMKATLQIGDRPINLFKFLEPFLGNDNLQIHDSKRAAKFRKLVGSSFGHDVLVAKYPILRDIVVEFIEKWENMVMKDKNTVFKMQEQCLEFSLRTTLNVVISIDEKNLDVNTYKKSYDAVLIGLFDKQFGKLDTLREEEFQEGINFMKSLTCKLIDQRRKELNKTNSEGETKVKDLFDILVSENDPHTGKPFTDEAITNYISGYIMAGYHTTGVAIPYTLFALSQNHDVQVKLHEEIDKTLEGRLPTFDDLSNMEYLTQVVKESLRVHPPGSFFARLLKSETILPTMSESKDLRIQADTTILYPIPLYHENPKFFPQPEKFDPTRFSQDKIKDIEPNTYCPFGSGARICPAERFSLMDIKMVVCLILQKFNVELAMKPEDLIKEERFANMPKNDVLIKLELRS</sequence>
<evidence type="ECO:0000256" key="4">
    <source>
        <dbReference type="ARBA" id="ARBA00022723"/>
    </source>
</evidence>
<keyword evidence="6 8" id="KW-0408">Iron</keyword>
<keyword evidence="13" id="KW-1185">Reference proteome</keyword>
<evidence type="ECO:0000256" key="6">
    <source>
        <dbReference type="ARBA" id="ARBA00023004"/>
    </source>
</evidence>
<dbReference type="PRINTS" id="PR00385">
    <property type="entry name" value="P450"/>
</dbReference>
<keyword evidence="10" id="KW-1133">Transmembrane helix</keyword>
<dbReference type="InterPro" id="IPR002403">
    <property type="entry name" value="Cyt_P450_E_grp-IV"/>
</dbReference>